<evidence type="ECO:0000313" key="2">
    <source>
        <dbReference type="EMBL" id="KAK1838628.1"/>
    </source>
</evidence>
<proteinExistence type="predicted"/>
<protein>
    <submittedName>
        <fullName evidence="2">Uncharacterized protein</fullName>
    </submittedName>
</protein>
<sequence length="43" mass="4761">MVPSNTIGGQTRDMDTARIVCAFNPLLVVVDIVMFPSVRRKIV</sequence>
<reference evidence="2" key="1">
    <citation type="submission" date="2023-01" db="EMBL/GenBank/DDBJ databases">
        <title>Colletotrichum chrysophilum M932 genome sequence.</title>
        <authorList>
            <person name="Baroncelli R."/>
        </authorList>
    </citation>
    <scope>NUCLEOTIDE SEQUENCE</scope>
    <source>
        <strain evidence="2">M932</strain>
    </source>
</reference>
<name>A0AAD8ZZI5_9PEZI</name>
<organism evidence="2 3">
    <name type="scientific">Colletotrichum chrysophilum</name>
    <dbReference type="NCBI Taxonomy" id="1836956"/>
    <lineage>
        <taxon>Eukaryota</taxon>
        <taxon>Fungi</taxon>
        <taxon>Dikarya</taxon>
        <taxon>Ascomycota</taxon>
        <taxon>Pezizomycotina</taxon>
        <taxon>Sordariomycetes</taxon>
        <taxon>Hypocreomycetidae</taxon>
        <taxon>Glomerellales</taxon>
        <taxon>Glomerellaceae</taxon>
        <taxon>Colletotrichum</taxon>
        <taxon>Colletotrichum gloeosporioides species complex</taxon>
    </lineage>
</organism>
<comment type="caution">
    <text evidence="2">The sequence shown here is derived from an EMBL/GenBank/DDBJ whole genome shotgun (WGS) entry which is preliminary data.</text>
</comment>
<keyword evidence="1" id="KW-0812">Transmembrane</keyword>
<accession>A0AAD8ZZI5</accession>
<keyword evidence="1" id="KW-1133">Transmembrane helix</keyword>
<evidence type="ECO:0000313" key="3">
    <source>
        <dbReference type="Proteomes" id="UP001243330"/>
    </source>
</evidence>
<dbReference type="EMBL" id="JAQOWY010000794">
    <property type="protein sequence ID" value="KAK1838628.1"/>
    <property type="molecule type" value="Genomic_DNA"/>
</dbReference>
<keyword evidence="1" id="KW-0472">Membrane</keyword>
<keyword evidence="3" id="KW-1185">Reference proteome</keyword>
<feature type="transmembrane region" description="Helical" evidence="1">
    <location>
        <begin position="16"/>
        <end position="38"/>
    </location>
</feature>
<dbReference type="Proteomes" id="UP001243330">
    <property type="component" value="Unassembled WGS sequence"/>
</dbReference>
<gene>
    <name evidence="2" type="ORF">CCHR01_18753</name>
</gene>
<dbReference type="AlphaFoldDB" id="A0AAD8ZZI5"/>
<evidence type="ECO:0000256" key="1">
    <source>
        <dbReference type="SAM" id="Phobius"/>
    </source>
</evidence>